<evidence type="ECO:0000256" key="6">
    <source>
        <dbReference type="ARBA" id="ARBA00022714"/>
    </source>
</evidence>
<dbReference type="FunFam" id="3.30.365.10:FF:000002">
    <property type="entry name" value="Xanthine dehydrogenase oxidase"/>
    <property type="match status" value="1"/>
</dbReference>
<dbReference type="InterPro" id="IPR005107">
    <property type="entry name" value="CO_DH_flav_C"/>
</dbReference>
<dbReference type="InterPro" id="IPR046867">
    <property type="entry name" value="AldOxase/xan_DH_MoCoBD2"/>
</dbReference>
<dbReference type="PANTHER" id="PTHR45444:SF3">
    <property type="entry name" value="XANTHINE DEHYDROGENASE"/>
    <property type="match status" value="1"/>
</dbReference>
<dbReference type="Pfam" id="PF01315">
    <property type="entry name" value="Ald_Xan_dh_C"/>
    <property type="match status" value="1"/>
</dbReference>
<dbReference type="SUPFAM" id="SSF47741">
    <property type="entry name" value="CO dehydrogenase ISP C-domain like"/>
    <property type="match status" value="1"/>
</dbReference>
<name>A0AAE0Y3E8_9GAST</name>
<keyword evidence="6" id="KW-0001">2Fe-2S</keyword>
<protein>
    <recommendedName>
        <fullName evidence="17">Aldehyde oxidase</fullName>
    </recommendedName>
</protein>
<keyword evidence="4" id="KW-0500">Molybdenum</keyword>
<keyword evidence="11" id="KW-0411">Iron-sulfur</keyword>
<evidence type="ECO:0000256" key="12">
    <source>
        <dbReference type="ARBA" id="ARBA00034078"/>
    </source>
</evidence>
<dbReference type="InterPro" id="IPR002346">
    <property type="entry name" value="Mopterin_DH_FAD-bd"/>
</dbReference>
<evidence type="ECO:0000256" key="11">
    <source>
        <dbReference type="ARBA" id="ARBA00023014"/>
    </source>
</evidence>
<dbReference type="InterPro" id="IPR016169">
    <property type="entry name" value="FAD-bd_PCMH_sub2"/>
</dbReference>
<dbReference type="InterPro" id="IPR037165">
    <property type="entry name" value="AldOxase/xan_DH_Mopterin-bd_sf"/>
</dbReference>
<dbReference type="Pfam" id="PF00941">
    <property type="entry name" value="FAD_binding_5"/>
    <property type="match status" value="1"/>
</dbReference>
<evidence type="ECO:0000256" key="3">
    <source>
        <dbReference type="ARBA" id="ARBA00006849"/>
    </source>
</evidence>
<dbReference type="Gene3D" id="3.30.43.10">
    <property type="entry name" value="Uridine Diphospho-n-acetylenolpyruvylglucosamine Reductase, domain 2"/>
    <property type="match status" value="1"/>
</dbReference>
<dbReference type="InterPro" id="IPR036856">
    <property type="entry name" value="Ald_Oxase/Xan_DH_a/b_sf"/>
</dbReference>
<evidence type="ECO:0008006" key="17">
    <source>
        <dbReference type="Google" id="ProtNLM"/>
    </source>
</evidence>
<dbReference type="Gene3D" id="3.10.20.30">
    <property type="match status" value="1"/>
</dbReference>
<sequence>MFGIRWNGKQFSTHVIIHYGDASVSVGHGGIDIGQGINTKVVTGGPSTSELCCLVAKEGLIEACAILKRRMSQVKAKMDHPTCHVPLKGQLTNGVYACTCESCGHFFKFRAFQDFKTSITFTVNGKEFTVETRVPVTTAEYAPATVLNTFLRRSGVSKGTKGCCYEGGCGTCLATITAYEPLLKTTMRYTVNSCLYELYSCDGTDIVTIEGLGDPTHGLHPIQERLANHDGAQCGFCSTSQVLNMYGLLKANPRPTQSLIEDHFDVTICRCTGYRSILDAMKTFAVDAPPHLKKELIDIEDLDGKLCKKTGQACTGTCHERDQLSGNCDNQISRPLYAVGATGVQWYTPTTLDMLLQLLKQHCEDNYRLVFGNTCFGVYPQYHPKMYKILIETRHIRDFYNISMGDQTLNLGANLTPQNLLDLFKEHRENPKLPYAGPFSEHMKHIAQQGVRNTACWAGNLVLKNKNFQPGFPSDLYLCFESVKALLYIYDGDNNKKVATIPEFLEMDLKGKVIGELVLPLYSSQDVFIRTYKVTLRLQNCRGYLNGALNFRLDTNKNFLVKERPTIIFGGIATNFNHAVQTEKYLTGKALGDPSVLREAFKVLSQELQPGPGFASPEYRKSLAFSFFYKYVLEVCKIKVSPEFMSGATGLMRTPIVGTQDYGTNPKIWPVTEPMPKRDAQYLTTGTARYLDDFPTPPDQLAGVPVMSTVAQGTIVTIDPTPALKMPGVVAFLQASDIPAGGVNNWRPMSLMKGKVQELLSSGPVNYAGQPIGIILAKTKGGGLKAAEAVKVTYKDVKPPIVTIEDAIKRKSFFPNPPPPKSVGDAKGAIASAPHRVSGSISCGDQFQFHLETQVVSCIKSDNGGMDVMATSQWLDGVQETVAQVLGIPESKVTVESKRIGGAFGGKITETFMVAGMTALAAKVLDVPVKMRLNLPTNMKMCGKRAAYRLDYTIGVDNDGKLLGLDVIVYADVGCEMITSDGTSIFNWIDNAYFCPNWLVTFVPLRTNKAVPASCRGPGSTPAIFFMESMMEHVARYLGKDEAVVRIKNLYKNGLTTPRGMILEYCTIRNVMGQHIAEVAYKDRRAQVYQFNKDNRWKKRGIAIMPNMFGIQWSGKQFNTEVIIHHGDASVSVGHGGIDVGQGINTKVIQVCAYEFGIPIEKIEVKKSSTTTNANSSVTGGSSTSELCCLGVIEACAILKKRMAPVKAKMDHPTWEQLVTKCFEEMVDLTASYSTHVKDPTKFHYNCYSAASVEAEIDVLTGQYQLLQMDMLYDCGDSMNPELDIGQAEGGFVMGLGYFLLEELVYDKKTGEITNASTWSYKPPMPKDLPMKFNFKFQRNRPNPIGVLGSKAVAEPALVMSAVALLAIKHAIESARADNGYTNYFALNAPATPEKIQMLCMNKVEDYTLRK</sequence>
<gene>
    <name evidence="15" type="ORF">RRG08_060315</name>
</gene>
<dbReference type="InterPro" id="IPR006058">
    <property type="entry name" value="2Fe2S_fd_BS"/>
</dbReference>
<dbReference type="SUPFAM" id="SSF54292">
    <property type="entry name" value="2Fe-2S ferredoxin-like"/>
    <property type="match status" value="1"/>
</dbReference>
<dbReference type="InterPro" id="IPR008274">
    <property type="entry name" value="AldOxase/xan_DH_MoCoBD1"/>
</dbReference>
<evidence type="ECO:0000256" key="10">
    <source>
        <dbReference type="ARBA" id="ARBA00023004"/>
    </source>
</evidence>
<dbReference type="EMBL" id="JAWDGP010007068">
    <property type="protein sequence ID" value="KAK3730647.1"/>
    <property type="molecule type" value="Genomic_DNA"/>
</dbReference>
<keyword evidence="8" id="KW-0274">FAD</keyword>
<dbReference type="FunFam" id="3.30.365.10:FF:000001">
    <property type="entry name" value="Xanthine dehydrogenase oxidase"/>
    <property type="match status" value="1"/>
</dbReference>
<feature type="domain" description="2Fe-2S ferredoxin-type" evidence="13">
    <location>
        <begin position="117"/>
        <end position="212"/>
    </location>
</feature>
<comment type="cofactor">
    <cofactor evidence="1">
        <name>Mo-molybdopterin</name>
        <dbReference type="ChEBI" id="CHEBI:71302"/>
    </cofactor>
</comment>
<dbReference type="PROSITE" id="PS51387">
    <property type="entry name" value="FAD_PCMH"/>
    <property type="match status" value="1"/>
</dbReference>
<comment type="similarity">
    <text evidence="3">Belongs to the xanthine dehydrogenase family.</text>
</comment>
<dbReference type="GO" id="GO:0071949">
    <property type="term" value="F:FAD binding"/>
    <property type="evidence" value="ECO:0007669"/>
    <property type="project" value="InterPro"/>
</dbReference>
<evidence type="ECO:0000256" key="1">
    <source>
        <dbReference type="ARBA" id="ARBA00001924"/>
    </source>
</evidence>
<dbReference type="Pfam" id="PF03450">
    <property type="entry name" value="CO_deh_flav_C"/>
    <property type="match status" value="1"/>
</dbReference>
<feature type="domain" description="FAD-binding PCMH-type" evidence="14">
    <location>
        <begin position="339"/>
        <end position="524"/>
    </location>
</feature>
<dbReference type="Gene3D" id="3.30.390.50">
    <property type="entry name" value="CO dehydrogenase flavoprotein, C-terminal domain"/>
    <property type="match status" value="1"/>
</dbReference>
<dbReference type="PANTHER" id="PTHR45444">
    <property type="entry name" value="XANTHINE DEHYDROGENASE"/>
    <property type="match status" value="1"/>
</dbReference>
<dbReference type="Pfam" id="PF20256">
    <property type="entry name" value="MoCoBD_2"/>
    <property type="match status" value="1"/>
</dbReference>
<dbReference type="InterPro" id="IPR016166">
    <property type="entry name" value="FAD-bd_PCMH"/>
</dbReference>
<dbReference type="PROSITE" id="PS51085">
    <property type="entry name" value="2FE2S_FER_2"/>
    <property type="match status" value="1"/>
</dbReference>
<dbReference type="Gene3D" id="3.30.465.10">
    <property type="match status" value="1"/>
</dbReference>
<dbReference type="Pfam" id="PF01799">
    <property type="entry name" value="Fer2_2"/>
    <property type="match status" value="1"/>
</dbReference>
<keyword evidence="9" id="KW-0560">Oxidoreductase</keyword>
<keyword evidence="7" id="KW-0479">Metal-binding</keyword>
<evidence type="ECO:0000256" key="7">
    <source>
        <dbReference type="ARBA" id="ARBA00022723"/>
    </source>
</evidence>
<comment type="caution">
    <text evidence="15">The sequence shown here is derived from an EMBL/GenBank/DDBJ whole genome shotgun (WGS) entry which is preliminary data.</text>
</comment>
<organism evidence="15 16">
    <name type="scientific">Elysia crispata</name>
    <name type="common">lettuce slug</name>
    <dbReference type="NCBI Taxonomy" id="231223"/>
    <lineage>
        <taxon>Eukaryota</taxon>
        <taxon>Metazoa</taxon>
        <taxon>Spiralia</taxon>
        <taxon>Lophotrochozoa</taxon>
        <taxon>Mollusca</taxon>
        <taxon>Gastropoda</taxon>
        <taxon>Heterobranchia</taxon>
        <taxon>Euthyneura</taxon>
        <taxon>Panpulmonata</taxon>
        <taxon>Sacoglossa</taxon>
        <taxon>Placobranchoidea</taxon>
        <taxon>Plakobranchidae</taxon>
        <taxon>Elysia</taxon>
    </lineage>
</organism>
<evidence type="ECO:0000256" key="9">
    <source>
        <dbReference type="ARBA" id="ARBA00023002"/>
    </source>
</evidence>
<dbReference type="InterPro" id="IPR036884">
    <property type="entry name" value="2Fe-2S-bd_dom_sf"/>
</dbReference>
<dbReference type="Gene3D" id="3.90.1170.50">
    <property type="entry name" value="Aldehyde oxidase/xanthine dehydrogenase, a/b hammerhead"/>
    <property type="match status" value="1"/>
</dbReference>
<evidence type="ECO:0000256" key="4">
    <source>
        <dbReference type="ARBA" id="ARBA00022505"/>
    </source>
</evidence>
<dbReference type="InterPro" id="IPR001041">
    <property type="entry name" value="2Fe-2S_ferredoxin-type"/>
</dbReference>
<dbReference type="InterPro" id="IPR016167">
    <property type="entry name" value="FAD-bd_PCMH_sub1"/>
</dbReference>
<dbReference type="GO" id="GO:0051537">
    <property type="term" value="F:2 iron, 2 sulfur cluster binding"/>
    <property type="evidence" value="ECO:0007669"/>
    <property type="project" value="UniProtKB-KW"/>
</dbReference>
<dbReference type="SMART" id="SM01008">
    <property type="entry name" value="Ald_Xan_dh_C"/>
    <property type="match status" value="1"/>
</dbReference>
<evidence type="ECO:0000259" key="14">
    <source>
        <dbReference type="PROSITE" id="PS51387"/>
    </source>
</evidence>
<reference evidence="15" key="1">
    <citation type="journal article" date="2023" name="G3 (Bethesda)">
        <title>A reference genome for the long-term kleptoplast-retaining sea slug Elysia crispata morphotype clarki.</title>
        <authorList>
            <person name="Eastman K.E."/>
            <person name="Pendleton A.L."/>
            <person name="Shaikh M.A."/>
            <person name="Suttiyut T."/>
            <person name="Ogas R."/>
            <person name="Tomko P."/>
            <person name="Gavelis G."/>
            <person name="Widhalm J.R."/>
            <person name="Wisecaver J.H."/>
        </authorList>
    </citation>
    <scope>NUCLEOTIDE SEQUENCE</scope>
    <source>
        <strain evidence="15">ECLA1</strain>
    </source>
</reference>
<keyword evidence="5" id="KW-0285">Flavoprotein</keyword>
<dbReference type="Gene3D" id="3.30.365.10">
    <property type="entry name" value="Aldehyde oxidase/xanthine dehydrogenase, molybdopterin binding domain"/>
    <property type="match status" value="4"/>
</dbReference>
<dbReference type="SUPFAM" id="SSF54665">
    <property type="entry name" value="CO dehydrogenase molybdoprotein N-domain-like"/>
    <property type="match status" value="1"/>
</dbReference>
<dbReference type="InterPro" id="IPR002888">
    <property type="entry name" value="2Fe-2S-bd"/>
</dbReference>
<dbReference type="InterPro" id="IPR016208">
    <property type="entry name" value="Ald_Oxase/xanthine_DH-like"/>
</dbReference>
<dbReference type="Gene3D" id="1.10.150.120">
    <property type="entry name" value="[2Fe-2S]-binding domain"/>
    <property type="match status" value="1"/>
</dbReference>
<evidence type="ECO:0000256" key="2">
    <source>
        <dbReference type="ARBA" id="ARBA00001974"/>
    </source>
</evidence>
<proteinExistence type="inferred from homology"/>
<dbReference type="Pfam" id="PF02738">
    <property type="entry name" value="MoCoBD_1"/>
    <property type="match status" value="1"/>
</dbReference>
<evidence type="ECO:0000256" key="8">
    <source>
        <dbReference type="ARBA" id="ARBA00022827"/>
    </source>
</evidence>
<dbReference type="SUPFAM" id="SSF55447">
    <property type="entry name" value="CO dehydrogenase flavoprotein C-terminal domain-like"/>
    <property type="match status" value="1"/>
</dbReference>
<evidence type="ECO:0000313" key="16">
    <source>
        <dbReference type="Proteomes" id="UP001283361"/>
    </source>
</evidence>
<dbReference type="CDD" id="cd00207">
    <property type="entry name" value="fer2"/>
    <property type="match status" value="1"/>
</dbReference>
<keyword evidence="16" id="KW-1185">Reference proteome</keyword>
<keyword evidence="10" id="KW-0408">Iron</keyword>
<dbReference type="InterPro" id="IPR036010">
    <property type="entry name" value="2Fe-2S_ferredoxin-like_sf"/>
</dbReference>
<dbReference type="SUPFAM" id="SSF56176">
    <property type="entry name" value="FAD-binding/transporter-associated domain-like"/>
    <property type="match status" value="1"/>
</dbReference>
<dbReference type="SUPFAM" id="SSF56003">
    <property type="entry name" value="Molybdenum cofactor-binding domain"/>
    <property type="match status" value="2"/>
</dbReference>
<dbReference type="PROSITE" id="PS00197">
    <property type="entry name" value="2FE2S_FER_1"/>
    <property type="match status" value="1"/>
</dbReference>
<dbReference type="InterPro" id="IPR036318">
    <property type="entry name" value="FAD-bd_PCMH-like_sf"/>
</dbReference>
<dbReference type="InterPro" id="IPR036683">
    <property type="entry name" value="CO_DH_flav_C_dom_sf"/>
</dbReference>
<dbReference type="GO" id="GO:0005506">
    <property type="term" value="F:iron ion binding"/>
    <property type="evidence" value="ECO:0007669"/>
    <property type="project" value="InterPro"/>
</dbReference>
<comment type="cofactor">
    <cofactor evidence="2">
        <name>FAD</name>
        <dbReference type="ChEBI" id="CHEBI:57692"/>
    </cofactor>
</comment>
<dbReference type="GO" id="GO:0016491">
    <property type="term" value="F:oxidoreductase activity"/>
    <property type="evidence" value="ECO:0007669"/>
    <property type="project" value="UniProtKB-KW"/>
</dbReference>
<evidence type="ECO:0000256" key="5">
    <source>
        <dbReference type="ARBA" id="ARBA00022630"/>
    </source>
</evidence>
<dbReference type="SMART" id="SM01092">
    <property type="entry name" value="CO_deh_flav_C"/>
    <property type="match status" value="1"/>
</dbReference>
<dbReference type="InterPro" id="IPR012675">
    <property type="entry name" value="Beta-grasp_dom_sf"/>
</dbReference>
<accession>A0AAE0Y3E8</accession>
<dbReference type="InterPro" id="IPR000674">
    <property type="entry name" value="Ald_Oxase/Xan_DH_a/b"/>
</dbReference>
<evidence type="ECO:0000259" key="13">
    <source>
        <dbReference type="PROSITE" id="PS51085"/>
    </source>
</evidence>
<comment type="cofactor">
    <cofactor evidence="12">
        <name>[2Fe-2S] cluster</name>
        <dbReference type="ChEBI" id="CHEBI:190135"/>
    </cofactor>
</comment>
<dbReference type="Proteomes" id="UP001283361">
    <property type="component" value="Unassembled WGS sequence"/>
</dbReference>
<evidence type="ECO:0000313" key="15">
    <source>
        <dbReference type="EMBL" id="KAK3730647.1"/>
    </source>
</evidence>